<keyword evidence="1" id="KW-0808">Transferase</keyword>
<proteinExistence type="predicted"/>
<evidence type="ECO:0000259" key="3">
    <source>
        <dbReference type="Pfam" id="PF03976"/>
    </source>
</evidence>
<dbReference type="PANTHER" id="PTHR34383">
    <property type="entry name" value="POLYPHOSPHATE:AMP PHOSPHOTRANSFERASE-RELATED"/>
    <property type="match status" value="1"/>
</dbReference>
<dbReference type="PANTHER" id="PTHR34383:SF3">
    <property type="entry name" value="POLYPHOSPHATE:AMP PHOSPHOTRANSFERASE"/>
    <property type="match status" value="1"/>
</dbReference>
<feature type="domain" description="Polyphosphate kinase-2-related" evidence="3">
    <location>
        <begin position="38"/>
        <end position="254"/>
    </location>
</feature>
<dbReference type="InterPro" id="IPR022300">
    <property type="entry name" value="PPK2-rel_1"/>
</dbReference>
<dbReference type="InterPro" id="IPR027417">
    <property type="entry name" value="P-loop_NTPase"/>
</dbReference>
<dbReference type="GO" id="GO:0008976">
    <property type="term" value="F:polyphosphate kinase activity"/>
    <property type="evidence" value="ECO:0007669"/>
    <property type="project" value="InterPro"/>
</dbReference>
<protein>
    <submittedName>
        <fullName evidence="4">Polyphosphate kinase 2 family protein</fullName>
    </submittedName>
</protein>
<dbReference type="EMBL" id="VBOR01000029">
    <property type="protein sequence ID" value="TMQ50754.1"/>
    <property type="molecule type" value="Genomic_DNA"/>
</dbReference>
<dbReference type="Pfam" id="PF03976">
    <property type="entry name" value="PPK2"/>
    <property type="match status" value="1"/>
</dbReference>
<dbReference type="InterPro" id="IPR016898">
    <property type="entry name" value="Polyphosphate_phosphotransfera"/>
</dbReference>
<sequence>MNLIEKLRVNPGTKVDLRDHDPDATPGFKGKPDVDAILLKTCSRMAELQYLMYAENKRALLIVLQAPDTGGKDGTIRHVMTGLNPAGVQVKSFKAPTEDELDHDYLWRIHKAVPNYGEFGIFNRSHYEDLIVVRVHDLVPRPVWKNRYEEINAFERHLTENNVTILKFYLHISKAEQKRRLLERIEDKRKWWKLSEADFSERKYWSAYQAAYEDALTRCSTKEAPWHIIPANKKWFRNLAVAEIVLETLESLDMKFPKPKIDPTRIQLR</sequence>
<comment type="caution">
    <text evidence="4">The sequence shown here is derived from an EMBL/GenBank/DDBJ whole genome shotgun (WGS) entry which is preliminary data.</text>
</comment>
<evidence type="ECO:0000256" key="1">
    <source>
        <dbReference type="ARBA" id="ARBA00022679"/>
    </source>
</evidence>
<evidence type="ECO:0000313" key="5">
    <source>
        <dbReference type="Proteomes" id="UP000316292"/>
    </source>
</evidence>
<dbReference type="GO" id="GO:0006797">
    <property type="term" value="P:polyphosphate metabolic process"/>
    <property type="evidence" value="ECO:0007669"/>
    <property type="project" value="InterPro"/>
</dbReference>
<dbReference type="SUPFAM" id="SSF52540">
    <property type="entry name" value="P-loop containing nucleoside triphosphate hydrolases"/>
    <property type="match status" value="1"/>
</dbReference>
<dbReference type="Proteomes" id="UP000316292">
    <property type="component" value="Unassembled WGS sequence"/>
</dbReference>
<evidence type="ECO:0000256" key="2">
    <source>
        <dbReference type="ARBA" id="ARBA00022777"/>
    </source>
</evidence>
<gene>
    <name evidence="4" type="ORF">E6K71_01805</name>
</gene>
<evidence type="ECO:0000313" key="4">
    <source>
        <dbReference type="EMBL" id="TMQ50754.1"/>
    </source>
</evidence>
<organism evidence="4 5">
    <name type="scientific">Eiseniibacteriota bacterium</name>
    <dbReference type="NCBI Taxonomy" id="2212470"/>
    <lineage>
        <taxon>Bacteria</taxon>
        <taxon>Candidatus Eiseniibacteriota</taxon>
    </lineage>
</organism>
<accession>A0A538SHA5</accession>
<dbReference type="AlphaFoldDB" id="A0A538SHA5"/>
<dbReference type="InterPro" id="IPR022488">
    <property type="entry name" value="PPK2-related"/>
</dbReference>
<dbReference type="PIRSF" id="PIRSF028756">
    <property type="entry name" value="PPK2_prd"/>
    <property type="match status" value="1"/>
</dbReference>
<keyword evidence="2 4" id="KW-0418">Kinase</keyword>
<dbReference type="Gene3D" id="3.40.50.300">
    <property type="entry name" value="P-loop containing nucleotide triphosphate hydrolases"/>
    <property type="match status" value="1"/>
</dbReference>
<reference evidence="4 5" key="1">
    <citation type="journal article" date="2019" name="Nat. Microbiol.">
        <title>Mediterranean grassland soil C-N compound turnover is dependent on rainfall and depth, and is mediated by genomically divergent microorganisms.</title>
        <authorList>
            <person name="Diamond S."/>
            <person name="Andeer P.F."/>
            <person name="Li Z."/>
            <person name="Crits-Christoph A."/>
            <person name="Burstein D."/>
            <person name="Anantharaman K."/>
            <person name="Lane K.R."/>
            <person name="Thomas B.C."/>
            <person name="Pan C."/>
            <person name="Northen T.R."/>
            <person name="Banfield J.F."/>
        </authorList>
    </citation>
    <scope>NUCLEOTIDE SEQUENCE [LARGE SCALE GENOMIC DNA]</scope>
    <source>
        <strain evidence="4">WS_1</strain>
    </source>
</reference>
<dbReference type="NCBIfam" id="TIGR03709">
    <property type="entry name" value="PPK2_rel_1"/>
    <property type="match status" value="1"/>
</dbReference>
<name>A0A538SHA5_UNCEI</name>